<evidence type="ECO:0000256" key="6">
    <source>
        <dbReference type="HAMAP-Rule" id="MF_00402"/>
    </source>
</evidence>
<dbReference type="RefSeq" id="WP_210954617.1">
    <property type="nucleotide sequence ID" value="NZ_CP054393.1"/>
</dbReference>
<protein>
    <recommendedName>
        <fullName evidence="5 6">Large ribosomal subunit protein bL19</fullName>
    </recommendedName>
</protein>
<dbReference type="PRINTS" id="PR00061">
    <property type="entry name" value="RIBOSOMALL19"/>
</dbReference>
<evidence type="ECO:0000313" key="9">
    <source>
        <dbReference type="Proteomes" id="UP000672038"/>
    </source>
</evidence>
<reference evidence="8" key="1">
    <citation type="submission" date="2020-06" db="EMBL/GenBank/DDBJ databases">
        <title>Complete genome sequence of Candidatus Phytoplasma luffae NCHU2019.</title>
        <authorList>
            <person name="Cho S.-T."/>
            <person name="Tan C.-M."/>
            <person name="Li J.-R."/>
            <person name="Chien Y.-Y."/>
            <person name="Chiu Y.-C."/>
            <person name="Yang J.-Y."/>
            <person name="Kuo C.-H."/>
        </authorList>
    </citation>
    <scope>NUCLEOTIDE SEQUENCE</scope>
    <source>
        <strain evidence="8">NCHU2019</strain>
    </source>
</reference>
<keyword evidence="3 6" id="KW-0689">Ribosomal protein</keyword>
<dbReference type="GO" id="GO:0006412">
    <property type="term" value="P:translation"/>
    <property type="evidence" value="ECO:0007669"/>
    <property type="project" value="UniProtKB-UniRule"/>
</dbReference>
<gene>
    <name evidence="6 8" type="primary">rplS</name>
    <name evidence="8" type="ORF">LFWB_6270</name>
</gene>
<comment type="similarity">
    <text evidence="2 6 7">Belongs to the bacterial ribosomal protein bL19 family.</text>
</comment>
<evidence type="ECO:0000256" key="3">
    <source>
        <dbReference type="ARBA" id="ARBA00022980"/>
    </source>
</evidence>
<dbReference type="SUPFAM" id="SSF50104">
    <property type="entry name" value="Translation proteins SH3-like domain"/>
    <property type="match status" value="1"/>
</dbReference>
<evidence type="ECO:0000256" key="5">
    <source>
        <dbReference type="ARBA" id="ARBA00035171"/>
    </source>
</evidence>
<dbReference type="Gene3D" id="2.30.30.790">
    <property type="match status" value="1"/>
</dbReference>
<dbReference type="InterPro" id="IPR038657">
    <property type="entry name" value="Ribosomal_bL19_sf"/>
</dbReference>
<keyword evidence="4 6" id="KW-0687">Ribonucleoprotein</keyword>
<dbReference type="GO" id="GO:0022625">
    <property type="term" value="C:cytosolic large ribosomal subunit"/>
    <property type="evidence" value="ECO:0007669"/>
    <property type="project" value="TreeGrafter"/>
</dbReference>
<evidence type="ECO:0000256" key="2">
    <source>
        <dbReference type="ARBA" id="ARBA00005781"/>
    </source>
</evidence>
<accession>A0A975FJJ8</accession>
<dbReference type="AlphaFoldDB" id="A0A975FJJ8"/>
<comment type="function">
    <text evidence="1 6 7">This protein is located at the 30S-50S ribosomal subunit interface and may play a role in the structure and function of the aminoacyl-tRNA binding site.</text>
</comment>
<proteinExistence type="inferred from homology"/>
<dbReference type="GO" id="GO:0003735">
    <property type="term" value="F:structural constituent of ribosome"/>
    <property type="evidence" value="ECO:0007669"/>
    <property type="project" value="InterPro"/>
</dbReference>
<keyword evidence="9" id="KW-1185">Reference proteome</keyword>
<name>A0A975FJJ8_LOWBP</name>
<organism evidence="8 9">
    <name type="scientific">Loofah witches'-broom phytoplasma</name>
    <dbReference type="NCBI Taxonomy" id="35773"/>
    <lineage>
        <taxon>Bacteria</taxon>
        <taxon>Bacillati</taxon>
        <taxon>Mycoplasmatota</taxon>
        <taxon>Mollicutes</taxon>
        <taxon>Acholeplasmatales</taxon>
        <taxon>Acholeplasmataceae</taxon>
        <taxon>Candidatus Phytoplasma</taxon>
        <taxon>16SrVIII (Loofah witches'-broom group)</taxon>
    </lineage>
</organism>
<evidence type="ECO:0000256" key="1">
    <source>
        <dbReference type="ARBA" id="ARBA00002349"/>
    </source>
</evidence>
<dbReference type="Proteomes" id="UP000672038">
    <property type="component" value="Chromosome"/>
</dbReference>
<sequence>MDLKGQKLIDSINTKKLRNVPDFKPGDMVKVFTKIEEGNKKRIQIFEGLVIRRKGSNITENFTVRKVYSGIGVERIFPIHSPSYEKIEIVRRGMVRRAKLYYVRDLSNKAIKIKEDKQIK</sequence>
<dbReference type="PANTHER" id="PTHR15680:SF9">
    <property type="entry name" value="LARGE RIBOSOMAL SUBUNIT PROTEIN BL19M"/>
    <property type="match status" value="1"/>
</dbReference>
<evidence type="ECO:0000256" key="7">
    <source>
        <dbReference type="RuleBase" id="RU000559"/>
    </source>
</evidence>
<dbReference type="HAMAP" id="MF_00402">
    <property type="entry name" value="Ribosomal_bL19"/>
    <property type="match status" value="1"/>
</dbReference>
<evidence type="ECO:0000313" key="8">
    <source>
        <dbReference type="EMBL" id="QTX03190.1"/>
    </source>
</evidence>
<evidence type="ECO:0000256" key="4">
    <source>
        <dbReference type="ARBA" id="ARBA00023274"/>
    </source>
</evidence>
<dbReference type="KEGG" id="pluf:LFWB_6270"/>
<dbReference type="InterPro" id="IPR001857">
    <property type="entry name" value="Ribosomal_bL19"/>
</dbReference>
<dbReference type="PIRSF" id="PIRSF002191">
    <property type="entry name" value="Ribosomal_L19"/>
    <property type="match status" value="1"/>
</dbReference>
<dbReference type="InterPro" id="IPR008991">
    <property type="entry name" value="Translation_prot_SH3-like_sf"/>
</dbReference>
<dbReference type="PANTHER" id="PTHR15680">
    <property type="entry name" value="RIBOSOMAL PROTEIN L19"/>
    <property type="match status" value="1"/>
</dbReference>
<dbReference type="NCBIfam" id="TIGR01024">
    <property type="entry name" value="rplS_bact"/>
    <property type="match status" value="1"/>
</dbReference>
<dbReference type="Pfam" id="PF01245">
    <property type="entry name" value="Ribosomal_L19"/>
    <property type="match status" value="1"/>
</dbReference>
<dbReference type="EMBL" id="CP054393">
    <property type="protein sequence ID" value="QTX03190.1"/>
    <property type="molecule type" value="Genomic_DNA"/>
</dbReference>